<dbReference type="AlphaFoldDB" id="A0AB39HNL4"/>
<organism evidence="1">
    <name type="scientific">Ornithinibacillus sp. 4-3</name>
    <dbReference type="NCBI Taxonomy" id="3231488"/>
    <lineage>
        <taxon>Bacteria</taxon>
        <taxon>Bacillati</taxon>
        <taxon>Bacillota</taxon>
        <taxon>Bacilli</taxon>
        <taxon>Bacillales</taxon>
        <taxon>Bacillaceae</taxon>
        <taxon>Ornithinibacillus</taxon>
    </lineage>
</organism>
<accession>A0AB39HNL4</accession>
<protein>
    <submittedName>
        <fullName evidence="1">Uncharacterized protein</fullName>
    </submittedName>
</protein>
<proteinExistence type="predicted"/>
<sequence>MSKKTYPKKDIIELARKYGELENDPEQTSLEKRLDKIIEFLQKEEVQYVLEQQSDKDSGAYFYNNEMNLTKAKGDAFKEYNYNQIDAIFLAVLISLSEQSFFKALRSNQSKIINPILEEEQWVEAFTNKLSRFETVWNEKDNRRSWEFVSVNLGSLFYQFTLLPKMSTHANEIQNKLYTLVKLFEELPDHHKIALYNQAMKNRIPTILGKLQEYIKSLKETKPDEYLEYELHKRLVEIDRYLETENDLEKYLQELKEIHSDK</sequence>
<reference evidence="1" key="1">
    <citation type="submission" date="2024-07" db="EMBL/GenBank/DDBJ databases">
        <title>Halotolerant mesophilic bacterium Ornithinibacillus sp. 4-3, sp. nov., isolated from soil.</title>
        <authorList>
            <person name="Sidarenka A.V."/>
            <person name="Guliayeva D.E."/>
            <person name="Leanovich S.I."/>
            <person name="Hileuskaya K.S."/>
            <person name="Akhremchuk A.E."/>
            <person name="Sikolenko M.A."/>
            <person name="Valentovich L.N."/>
        </authorList>
    </citation>
    <scope>NUCLEOTIDE SEQUENCE</scope>
    <source>
        <strain evidence="1">4-3</strain>
    </source>
</reference>
<name>A0AB39HNL4_9BACI</name>
<dbReference type="EMBL" id="CP162599">
    <property type="protein sequence ID" value="XDK32110.1"/>
    <property type="molecule type" value="Genomic_DNA"/>
</dbReference>
<gene>
    <name evidence="1" type="ORF">AB4Y30_13980</name>
</gene>
<evidence type="ECO:0000313" key="1">
    <source>
        <dbReference type="EMBL" id="XDK32110.1"/>
    </source>
</evidence>
<dbReference type="RefSeq" id="WP_368652831.1">
    <property type="nucleotide sequence ID" value="NZ_CP162599.1"/>
</dbReference>